<dbReference type="NCBIfam" id="TIGR02464">
    <property type="entry name" value="ribofla_fusion"/>
    <property type="match status" value="1"/>
</dbReference>
<protein>
    <submittedName>
        <fullName evidence="3">Protein T24A6.7</fullName>
    </submittedName>
</protein>
<comment type="caution">
    <text evidence="3">The sequence shown here is derived from an EMBL/GenBank/DDBJ whole genome shotgun (WGS) entry which is preliminary data.</text>
</comment>
<evidence type="ECO:0000313" key="3">
    <source>
        <dbReference type="EMBL" id="KAK3336226.1"/>
    </source>
</evidence>
<dbReference type="AlphaFoldDB" id="A0AAE0MKR8"/>
<dbReference type="CDD" id="cd15457">
    <property type="entry name" value="NADAR"/>
    <property type="match status" value="1"/>
</dbReference>
<dbReference type="SUPFAM" id="SSF143990">
    <property type="entry name" value="YbiA-like"/>
    <property type="match status" value="2"/>
</dbReference>
<dbReference type="Pfam" id="PF08719">
    <property type="entry name" value="NADAR"/>
    <property type="match status" value="1"/>
</dbReference>
<feature type="domain" description="NADAR" evidence="2">
    <location>
        <begin position="78"/>
        <end position="255"/>
    </location>
</feature>
<reference evidence="3" key="2">
    <citation type="submission" date="2023-06" db="EMBL/GenBank/DDBJ databases">
        <authorList>
            <consortium name="Lawrence Berkeley National Laboratory"/>
            <person name="Haridas S."/>
            <person name="Hensen N."/>
            <person name="Bonometti L."/>
            <person name="Westerberg I."/>
            <person name="Brannstrom I.O."/>
            <person name="Guillou S."/>
            <person name="Cros-Aarteil S."/>
            <person name="Calhoun S."/>
            <person name="Kuo A."/>
            <person name="Mondo S."/>
            <person name="Pangilinan J."/>
            <person name="Riley R."/>
            <person name="Labutti K."/>
            <person name="Andreopoulos B."/>
            <person name="Lipzen A."/>
            <person name="Chen C."/>
            <person name="Yanf M."/>
            <person name="Daum C."/>
            <person name="Ng V."/>
            <person name="Clum A."/>
            <person name="Steindorff A."/>
            <person name="Ohm R."/>
            <person name="Martin F."/>
            <person name="Silar P."/>
            <person name="Natvig D."/>
            <person name="Lalanne C."/>
            <person name="Gautier V."/>
            <person name="Ament-Velasquez S.L."/>
            <person name="Kruys A."/>
            <person name="Hutchinson M.I."/>
            <person name="Powell A.J."/>
            <person name="Barry K."/>
            <person name="Miller A.N."/>
            <person name="Grigoriev I.V."/>
            <person name="Debuchy R."/>
            <person name="Gladieux P."/>
            <person name="Thoren M.H."/>
            <person name="Johannesson H."/>
        </authorList>
    </citation>
    <scope>NUCLEOTIDE SEQUENCE</scope>
    <source>
        <strain evidence="3">SMH4131-1</strain>
    </source>
</reference>
<evidence type="ECO:0000259" key="2">
    <source>
        <dbReference type="Pfam" id="PF08719"/>
    </source>
</evidence>
<accession>A0AAE0MKR8</accession>
<sequence length="271" mass="29733">MSPSNNTRSNSLKKTSNKQKKKQALGNGGSSSSKRVAKTARRLLVGPAPVTSSSSPSAEHLMSTTTASESTIDTSPLFFFRERVPETGWLSQWYPSVFTDGDGVVYKTAEHYMMYQKALLFNDTVTAAEILAAETPREVKALGRAVTPFSVPLWDTHRTRIVREGTYLKFTSCHATIPQNSGEEPISNGDSASSGERTVSLRTLLLGTGRRELVEASPFDRVWGIGCAAAVAPRRRQHWGMNLLGKVIMEVRGLLEQEEEGEKGEREGREG</sequence>
<dbReference type="InterPro" id="IPR037238">
    <property type="entry name" value="YbiA-like_sf"/>
</dbReference>
<dbReference type="InterPro" id="IPR012816">
    <property type="entry name" value="NADAR"/>
</dbReference>
<reference evidence="3" key="1">
    <citation type="journal article" date="2023" name="Mol. Phylogenet. Evol.">
        <title>Genome-scale phylogeny and comparative genomics of the fungal order Sordariales.</title>
        <authorList>
            <person name="Hensen N."/>
            <person name="Bonometti L."/>
            <person name="Westerberg I."/>
            <person name="Brannstrom I.O."/>
            <person name="Guillou S."/>
            <person name="Cros-Aarteil S."/>
            <person name="Calhoun S."/>
            <person name="Haridas S."/>
            <person name="Kuo A."/>
            <person name="Mondo S."/>
            <person name="Pangilinan J."/>
            <person name="Riley R."/>
            <person name="LaButti K."/>
            <person name="Andreopoulos B."/>
            <person name="Lipzen A."/>
            <person name="Chen C."/>
            <person name="Yan M."/>
            <person name="Daum C."/>
            <person name="Ng V."/>
            <person name="Clum A."/>
            <person name="Steindorff A."/>
            <person name="Ohm R.A."/>
            <person name="Martin F."/>
            <person name="Silar P."/>
            <person name="Natvig D.O."/>
            <person name="Lalanne C."/>
            <person name="Gautier V."/>
            <person name="Ament-Velasquez S.L."/>
            <person name="Kruys A."/>
            <person name="Hutchinson M.I."/>
            <person name="Powell A.J."/>
            <person name="Barry K."/>
            <person name="Miller A.N."/>
            <person name="Grigoriev I.V."/>
            <person name="Debuchy R."/>
            <person name="Gladieux P."/>
            <person name="Hiltunen Thoren M."/>
            <person name="Johannesson H."/>
        </authorList>
    </citation>
    <scope>NUCLEOTIDE SEQUENCE</scope>
    <source>
        <strain evidence="3">SMH4131-1</strain>
    </source>
</reference>
<dbReference type="Proteomes" id="UP001286456">
    <property type="component" value="Unassembled WGS sequence"/>
</dbReference>
<dbReference type="EMBL" id="JAUEPO010000001">
    <property type="protein sequence ID" value="KAK3336226.1"/>
    <property type="molecule type" value="Genomic_DNA"/>
</dbReference>
<evidence type="ECO:0000313" key="4">
    <source>
        <dbReference type="Proteomes" id="UP001286456"/>
    </source>
</evidence>
<name>A0AAE0MKR8_9PEZI</name>
<keyword evidence="4" id="KW-1185">Reference proteome</keyword>
<proteinExistence type="predicted"/>
<feature type="region of interest" description="Disordered" evidence="1">
    <location>
        <begin position="1"/>
        <end position="68"/>
    </location>
</feature>
<evidence type="ECO:0000256" key="1">
    <source>
        <dbReference type="SAM" id="MobiDB-lite"/>
    </source>
</evidence>
<organism evidence="3 4">
    <name type="scientific">Cercophora scortea</name>
    <dbReference type="NCBI Taxonomy" id="314031"/>
    <lineage>
        <taxon>Eukaryota</taxon>
        <taxon>Fungi</taxon>
        <taxon>Dikarya</taxon>
        <taxon>Ascomycota</taxon>
        <taxon>Pezizomycotina</taxon>
        <taxon>Sordariomycetes</taxon>
        <taxon>Sordariomycetidae</taxon>
        <taxon>Sordariales</taxon>
        <taxon>Lasiosphaeriaceae</taxon>
        <taxon>Cercophora</taxon>
    </lineage>
</organism>
<dbReference type="Gene3D" id="1.10.357.40">
    <property type="entry name" value="YbiA-like"/>
    <property type="match status" value="1"/>
</dbReference>
<gene>
    <name evidence="3" type="ORF">B0T19DRAFT_408915</name>
</gene>